<keyword evidence="1" id="KW-0245">EGF-like domain</keyword>
<feature type="domain" description="EGF-like calcium-binding" evidence="5">
    <location>
        <begin position="48"/>
        <end position="96"/>
    </location>
</feature>
<evidence type="ECO:0000256" key="3">
    <source>
        <dbReference type="ARBA" id="ARBA00022737"/>
    </source>
</evidence>
<dbReference type="InterPro" id="IPR000742">
    <property type="entry name" value="EGF"/>
</dbReference>
<dbReference type="SMART" id="SM00179">
    <property type="entry name" value="EGF_CA"/>
    <property type="match status" value="6"/>
</dbReference>
<dbReference type="CDD" id="cd00054">
    <property type="entry name" value="EGF_CA"/>
    <property type="match status" value="2"/>
</dbReference>
<dbReference type="EMBL" id="NCKV01008981">
    <property type="protein sequence ID" value="RWS22373.1"/>
    <property type="molecule type" value="Genomic_DNA"/>
</dbReference>
<keyword evidence="8" id="KW-1185">Reference proteome</keyword>
<evidence type="ECO:0000259" key="5">
    <source>
        <dbReference type="SMART" id="SM00179"/>
    </source>
</evidence>
<comment type="caution">
    <text evidence="7">The sequence shown here is derived from an EMBL/GenBank/DDBJ whole genome shotgun (WGS) entry which is preliminary data.</text>
</comment>
<dbReference type="SUPFAM" id="SSF57184">
    <property type="entry name" value="Growth factor receptor domain"/>
    <property type="match status" value="2"/>
</dbReference>
<feature type="domain" description="EGF-like calcium-binding" evidence="5">
    <location>
        <begin position="371"/>
        <end position="410"/>
    </location>
</feature>
<evidence type="ECO:0000256" key="1">
    <source>
        <dbReference type="ARBA" id="ARBA00022536"/>
    </source>
</evidence>
<dbReference type="InterPro" id="IPR018097">
    <property type="entry name" value="EGF_Ca-bd_CS"/>
</dbReference>
<evidence type="ECO:0000259" key="6">
    <source>
        <dbReference type="SMART" id="SM00181"/>
    </source>
</evidence>
<feature type="domain" description="EGF-like" evidence="6">
    <location>
        <begin position="169"/>
        <end position="210"/>
    </location>
</feature>
<protein>
    <submittedName>
        <fullName evidence="7">Fibrillin-2-like isoform X12</fullName>
    </submittedName>
</protein>
<dbReference type="PANTHER" id="PTHR24034:SF205">
    <property type="entry name" value="NIDOGEN"/>
    <property type="match status" value="1"/>
</dbReference>
<dbReference type="Gene3D" id="2.10.25.10">
    <property type="entry name" value="Laminin"/>
    <property type="match status" value="5"/>
</dbReference>
<dbReference type="SUPFAM" id="SSF57196">
    <property type="entry name" value="EGF/Laminin"/>
    <property type="match status" value="1"/>
</dbReference>
<dbReference type="STRING" id="299467.A0A443S4E3"/>
<evidence type="ECO:0000313" key="8">
    <source>
        <dbReference type="Proteomes" id="UP000288716"/>
    </source>
</evidence>
<dbReference type="InterPro" id="IPR009030">
    <property type="entry name" value="Growth_fac_rcpt_cys_sf"/>
</dbReference>
<dbReference type="PANTHER" id="PTHR24034">
    <property type="entry name" value="EGF-LIKE DOMAIN-CONTAINING PROTEIN"/>
    <property type="match status" value="1"/>
</dbReference>
<dbReference type="PROSITE" id="PS01187">
    <property type="entry name" value="EGF_CA"/>
    <property type="match status" value="3"/>
</dbReference>
<dbReference type="Proteomes" id="UP000288716">
    <property type="component" value="Unassembled WGS sequence"/>
</dbReference>
<feature type="domain" description="EGF-like calcium-binding" evidence="5">
    <location>
        <begin position="97"/>
        <end position="130"/>
    </location>
</feature>
<sequence>MEIDETKSDEVVNKDYGQPTESTVNTVNDIVNCADGQKYNEETHKCEDDNLCLLLRNPCGDNMECENVLGQFKCHMKKVNSTHCPDGYKMNSSYCEDINECEDQSKCAKPKVCNNYEGGYTCFTPNENGNLINASITPFVDINSIDANLNSCPNGYALNDDAECEDIDECIEQKHNCKQGTTCKNTDGSFICEKINCEAGKIRNVEGRCVYSPIQKSITTENSNSNNHSNTLLNDNTSTNFNLSDCDTGYRLSEEDPECTDIDECLEKTHDCKHGTTCKNTDGSFICEEIKYEGGESVIARRKCDDLPPNKICSQGYTFNLEINECEDIDECELHKNSCKENEECENTPGSYTCVLSCVFGMRGENGKCVDIDECSEKTNNCTDNQMCVNKHIGYECIQLMTAVDIFQCFVDGIESVETVNSTCNQNLFPLSIECQKVFRKGCEYELNTKLCQHGINYAMSGYSCFENDTLGENSLSFLCCKLCFKGKLEFIVRRHCQANQEHNVSSYNVKSQCCRKMELKQAIHN</sequence>
<feature type="domain" description="EGF-like calcium-binding" evidence="5">
    <location>
        <begin position="166"/>
        <end position="210"/>
    </location>
</feature>
<evidence type="ECO:0000256" key="4">
    <source>
        <dbReference type="ARBA" id="ARBA00023157"/>
    </source>
</evidence>
<organism evidence="7 8">
    <name type="scientific">Leptotrombidium deliense</name>
    <dbReference type="NCBI Taxonomy" id="299467"/>
    <lineage>
        <taxon>Eukaryota</taxon>
        <taxon>Metazoa</taxon>
        <taxon>Ecdysozoa</taxon>
        <taxon>Arthropoda</taxon>
        <taxon>Chelicerata</taxon>
        <taxon>Arachnida</taxon>
        <taxon>Acari</taxon>
        <taxon>Acariformes</taxon>
        <taxon>Trombidiformes</taxon>
        <taxon>Prostigmata</taxon>
        <taxon>Anystina</taxon>
        <taxon>Parasitengona</taxon>
        <taxon>Trombiculoidea</taxon>
        <taxon>Trombiculidae</taxon>
        <taxon>Leptotrombidium</taxon>
    </lineage>
</organism>
<keyword evidence="4" id="KW-1015">Disulfide bond</keyword>
<name>A0A443S4E3_9ACAR</name>
<evidence type="ECO:0000313" key="7">
    <source>
        <dbReference type="EMBL" id="RWS22373.1"/>
    </source>
</evidence>
<dbReference type="Pfam" id="PF07645">
    <property type="entry name" value="EGF_CA"/>
    <property type="match status" value="6"/>
</dbReference>
<feature type="domain" description="EGF-like" evidence="6">
    <location>
        <begin position="264"/>
        <end position="305"/>
    </location>
</feature>
<dbReference type="OrthoDB" id="6490838at2759"/>
<proteinExistence type="predicted"/>
<feature type="domain" description="EGF-like calcium-binding" evidence="5">
    <location>
        <begin position="261"/>
        <end position="305"/>
    </location>
</feature>
<dbReference type="VEuPathDB" id="VectorBase:LDEU009667"/>
<keyword evidence="3" id="KW-0677">Repeat</keyword>
<dbReference type="SMART" id="SM00181">
    <property type="entry name" value="EGF"/>
    <property type="match status" value="4"/>
</dbReference>
<feature type="domain" description="EGF-like" evidence="6">
    <location>
        <begin position="331"/>
        <end position="370"/>
    </location>
</feature>
<accession>A0A443S4E3</accession>
<gene>
    <name evidence="7" type="ORF">B4U80_10380</name>
</gene>
<dbReference type="InterPro" id="IPR001881">
    <property type="entry name" value="EGF-like_Ca-bd_dom"/>
</dbReference>
<dbReference type="InterPro" id="IPR050751">
    <property type="entry name" value="ECM_structural_protein"/>
</dbReference>
<feature type="domain" description="EGF-like calcium-binding" evidence="5">
    <location>
        <begin position="328"/>
        <end position="370"/>
    </location>
</feature>
<dbReference type="InterPro" id="IPR049883">
    <property type="entry name" value="NOTCH1_EGF-like"/>
</dbReference>
<keyword evidence="2" id="KW-0732">Signal</keyword>
<evidence type="ECO:0000256" key="2">
    <source>
        <dbReference type="ARBA" id="ARBA00022729"/>
    </source>
</evidence>
<reference evidence="7 8" key="1">
    <citation type="journal article" date="2018" name="Gigascience">
        <title>Genomes of trombidid mites reveal novel predicted allergens and laterally-transferred genes associated with secondary metabolism.</title>
        <authorList>
            <person name="Dong X."/>
            <person name="Chaisiri K."/>
            <person name="Xia D."/>
            <person name="Armstrong S.D."/>
            <person name="Fang Y."/>
            <person name="Donnelly M.J."/>
            <person name="Kadowaki T."/>
            <person name="McGarry J.W."/>
            <person name="Darby A.C."/>
            <person name="Makepeace B.L."/>
        </authorList>
    </citation>
    <scope>NUCLEOTIDE SEQUENCE [LARGE SCALE GENOMIC DNA]</scope>
    <source>
        <strain evidence="7">UoL-UT</strain>
    </source>
</reference>
<dbReference type="FunFam" id="2.10.25.10:FF:000038">
    <property type="entry name" value="Fibrillin 2"/>
    <property type="match status" value="1"/>
</dbReference>
<dbReference type="AlphaFoldDB" id="A0A443S4E3"/>
<feature type="domain" description="EGF-like" evidence="6">
    <location>
        <begin position="51"/>
        <end position="96"/>
    </location>
</feature>
<dbReference type="GO" id="GO:0005509">
    <property type="term" value="F:calcium ion binding"/>
    <property type="evidence" value="ECO:0007669"/>
    <property type="project" value="InterPro"/>
</dbReference>